<dbReference type="GO" id="GO:0008270">
    <property type="term" value="F:zinc ion binding"/>
    <property type="evidence" value="ECO:0007669"/>
    <property type="project" value="InterPro"/>
</dbReference>
<protein>
    <submittedName>
        <fullName evidence="3">Putative homing endonuclease</fullName>
    </submittedName>
</protein>
<evidence type="ECO:0000256" key="1">
    <source>
        <dbReference type="SAM" id="MobiDB-lite"/>
    </source>
</evidence>
<accession>A0A6H1ZVV2</accession>
<keyword evidence="3" id="KW-0540">Nuclease</keyword>
<dbReference type="Gene3D" id="1.10.30.50">
    <property type="match status" value="1"/>
</dbReference>
<sequence length="224" mass="26377">MNDLTTAGTIKEKTCSKCGETKPAKMFGRHFRCLGCESEANKKYRQDHKEGISTRRKANYLNNIEQIKERWEKYSHGNRDKINAHQKRYRLENSEKIKEQGKKRRDADPEKSRAQCREWAKQNPEKMRRHWADTGKRKRALLKGVKVEIFKAHEIYERDGWICQLCHKKVNKKLRFPNPLSRSLDHIIPLSLGGTHERKNVQLTHYKCNVEIKTGGIKQTRLIG</sequence>
<dbReference type="InterPro" id="IPR002711">
    <property type="entry name" value="HNH"/>
</dbReference>
<reference evidence="3" key="1">
    <citation type="submission" date="2020-03" db="EMBL/GenBank/DDBJ databases">
        <title>The deep terrestrial virosphere.</title>
        <authorList>
            <person name="Holmfeldt K."/>
            <person name="Nilsson E."/>
            <person name="Simone D."/>
            <person name="Lopez-Fernandez M."/>
            <person name="Wu X."/>
            <person name="de Brujin I."/>
            <person name="Lundin D."/>
            <person name="Andersson A."/>
            <person name="Bertilsson S."/>
            <person name="Dopson M."/>
        </authorList>
    </citation>
    <scope>NUCLEOTIDE SEQUENCE</scope>
    <source>
        <strain evidence="3">TM448A02218</strain>
    </source>
</reference>
<organism evidence="3">
    <name type="scientific">viral metagenome</name>
    <dbReference type="NCBI Taxonomy" id="1070528"/>
    <lineage>
        <taxon>unclassified sequences</taxon>
        <taxon>metagenomes</taxon>
        <taxon>organismal metagenomes</taxon>
    </lineage>
</organism>
<feature type="domain" description="HNH nuclease" evidence="2">
    <location>
        <begin position="150"/>
        <end position="210"/>
    </location>
</feature>
<keyword evidence="3" id="KW-0255">Endonuclease</keyword>
<dbReference type="EMBL" id="MT144276">
    <property type="protein sequence ID" value="QJA51592.1"/>
    <property type="molecule type" value="Genomic_DNA"/>
</dbReference>
<name>A0A6H1ZVV2_9ZZZZ</name>
<feature type="region of interest" description="Disordered" evidence="1">
    <location>
        <begin position="78"/>
        <end position="126"/>
    </location>
</feature>
<dbReference type="InterPro" id="IPR003615">
    <property type="entry name" value="HNH_nuc"/>
</dbReference>
<dbReference type="SMART" id="SM00507">
    <property type="entry name" value="HNHc"/>
    <property type="match status" value="1"/>
</dbReference>
<dbReference type="CDD" id="cd00085">
    <property type="entry name" value="HNHc"/>
    <property type="match status" value="1"/>
</dbReference>
<dbReference type="GO" id="GO:0004519">
    <property type="term" value="F:endonuclease activity"/>
    <property type="evidence" value="ECO:0007669"/>
    <property type="project" value="UniProtKB-KW"/>
</dbReference>
<dbReference type="AlphaFoldDB" id="A0A6H1ZVV2"/>
<dbReference type="GO" id="GO:0003676">
    <property type="term" value="F:nucleic acid binding"/>
    <property type="evidence" value="ECO:0007669"/>
    <property type="project" value="InterPro"/>
</dbReference>
<proteinExistence type="predicted"/>
<gene>
    <name evidence="3" type="ORF">TM448A02218_0003</name>
</gene>
<evidence type="ECO:0000259" key="2">
    <source>
        <dbReference type="SMART" id="SM00507"/>
    </source>
</evidence>
<keyword evidence="3" id="KW-0378">Hydrolase</keyword>
<evidence type="ECO:0000313" key="3">
    <source>
        <dbReference type="EMBL" id="QJA51592.1"/>
    </source>
</evidence>
<dbReference type="Pfam" id="PF01844">
    <property type="entry name" value="HNH"/>
    <property type="match status" value="1"/>
</dbReference>